<evidence type="ECO:0000313" key="2">
    <source>
        <dbReference type="EMBL" id="KAK1397066.1"/>
    </source>
</evidence>
<proteinExistence type="predicted"/>
<dbReference type="PANTHER" id="PTHR31973">
    <property type="entry name" value="POLYPROTEIN, PUTATIVE-RELATED"/>
    <property type="match status" value="1"/>
</dbReference>
<organism evidence="2 3">
    <name type="scientific">Heracleum sosnowskyi</name>
    <dbReference type="NCBI Taxonomy" id="360622"/>
    <lineage>
        <taxon>Eukaryota</taxon>
        <taxon>Viridiplantae</taxon>
        <taxon>Streptophyta</taxon>
        <taxon>Embryophyta</taxon>
        <taxon>Tracheophyta</taxon>
        <taxon>Spermatophyta</taxon>
        <taxon>Magnoliopsida</taxon>
        <taxon>eudicotyledons</taxon>
        <taxon>Gunneridae</taxon>
        <taxon>Pentapetalae</taxon>
        <taxon>asterids</taxon>
        <taxon>campanulids</taxon>
        <taxon>Apiales</taxon>
        <taxon>Apiaceae</taxon>
        <taxon>Apioideae</taxon>
        <taxon>apioid superclade</taxon>
        <taxon>Tordylieae</taxon>
        <taxon>Tordyliinae</taxon>
        <taxon>Heracleum</taxon>
    </lineage>
</organism>
<keyword evidence="3" id="KW-1185">Reference proteome</keyword>
<accession>A0AAD8N604</accession>
<feature type="compositionally biased region" description="Basic residues" evidence="1">
    <location>
        <begin position="307"/>
        <end position="316"/>
    </location>
</feature>
<dbReference type="Proteomes" id="UP001237642">
    <property type="component" value="Unassembled WGS sequence"/>
</dbReference>
<sequence>MDEYERLANLKYDSGYDECSDEGEMGLCYHSSEESDEEYCYAQPPDKDKIKYVDEVFNEKTAAKDIKWRAATATHPQAFKKAMKNLERHSKPAVAKMKELDPSWWSKAYFKIHSKTESTENNMSECFNSWIMMARYMPLINMLTEIHDMLMTRLHEKRDTMQQIDCVVVPSIRRNLEEAVEESAGYRVLWDGRENYVVKGHRKNVCPDKPPEGQPPQPKKTGAKKKKNQEPEVAEESHAEVHMQKKENETGESHLMDEAMAYMDDIIQEQPTNSRAQNAMKFMPTPSLHQLIGTGCTPPASTPPGLVKKRTPRKSVKNFAPSRQKK</sequence>
<reference evidence="2" key="2">
    <citation type="submission" date="2023-05" db="EMBL/GenBank/DDBJ databases">
        <authorList>
            <person name="Schelkunov M.I."/>
        </authorList>
    </citation>
    <scope>NUCLEOTIDE SEQUENCE</scope>
    <source>
        <strain evidence="2">Hsosn_3</strain>
        <tissue evidence="2">Leaf</tissue>
    </source>
</reference>
<feature type="region of interest" description="Disordered" evidence="1">
    <location>
        <begin position="202"/>
        <end position="253"/>
    </location>
</feature>
<dbReference type="AlphaFoldDB" id="A0AAD8N604"/>
<comment type="caution">
    <text evidence="2">The sequence shown here is derived from an EMBL/GenBank/DDBJ whole genome shotgun (WGS) entry which is preliminary data.</text>
</comment>
<feature type="compositionally biased region" description="Basic and acidic residues" evidence="1">
    <location>
        <begin position="235"/>
        <end position="253"/>
    </location>
</feature>
<evidence type="ECO:0000256" key="1">
    <source>
        <dbReference type="SAM" id="MobiDB-lite"/>
    </source>
</evidence>
<reference evidence="2" key="1">
    <citation type="submission" date="2023-02" db="EMBL/GenBank/DDBJ databases">
        <title>Genome of toxic invasive species Heracleum sosnowskyi carries increased number of genes despite the absence of recent whole-genome duplications.</title>
        <authorList>
            <person name="Schelkunov M."/>
            <person name="Shtratnikova V."/>
            <person name="Makarenko M."/>
            <person name="Klepikova A."/>
            <person name="Omelchenko D."/>
            <person name="Novikova G."/>
            <person name="Obukhova E."/>
            <person name="Bogdanov V."/>
            <person name="Penin A."/>
            <person name="Logacheva M."/>
        </authorList>
    </citation>
    <scope>NUCLEOTIDE SEQUENCE</scope>
    <source>
        <strain evidence="2">Hsosn_3</strain>
        <tissue evidence="2">Leaf</tissue>
    </source>
</reference>
<protein>
    <submittedName>
        <fullName evidence="2">Uncharacterized protein</fullName>
    </submittedName>
</protein>
<dbReference type="PANTHER" id="PTHR31973:SF187">
    <property type="entry name" value="MUTATOR TRANSPOSASE MUDRA PROTEIN"/>
    <property type="match status" value="1"/>
</dbReference>
<dbReference type="EMBL" id="JAUIZM010000002">
    <property type="protein sequence ID" value="KAK1397066.1"/>
    <property type="molecule type" value="Genomic_DNA"/>
</dbReference>
<name>A0AAD8N604_9APIA</name>
<feature type="region of interest" description="Disordered" evidence="1">
    <location>
        <begin position="289"/>
        <end position="326"/>
    </location>
</feature>
<gene>
    <name evidence="2" type="ORF">POM88_006929</name>
</gene>
<evidence type="ECO:0000313" key="3">
    <source>
        <dbReference type="Proteomes" id="UP001237642"/>
    </source>
</evidence>